<dbReference type="Pfam" id="PF09056">
    <property type="entry name" value="Phospholip_A2_3"/>
    <property type="match status" value="1"/>
</dbReference>
<dbReference type="SUPFAM" id="SSF48619">
    <property type="entry name" value="Phospholipase A2, PLA2"/>
    <property type="match status" value="1"/>
</dbReference>
<evidence type="ECO:0008006" key="4">
    <source>
        <dbReference type="Google" id="ProtNLM"/>
    </source>
</evidence>
<dbReference type="InterPro" id="IPR015141">
    <property type="entry name" value="PLipase_A2_prok/fun"/>
</dbReference>
<proteinExistence type="predicted"/>
<protein>
    <recommendedName>
        <fullName evidence="4">Phospholipase</fullName>
    </recommendedName>
</protein>
<sequence length="151" mass="16455">MRVRNALSKALLAATACVALTAGTVPATAADVRAEADRIMGLSRADFIHHPHHAPFDWNTDGCTAWPDGVFYEACAQHDFGYRNYGRHGTTRLALSPTPETKAWIDERFHHQLRSACNESHPAGSKRQACLGEAKLMYTGLLAGLADGAFY</sequence>
<feature type="signal peptide" evidence="1">
    <location>
        <begin position="1"/>
        <end position="29"/>
    </location>
</feature>
<organism evidence="2 3">
    <name type="scientific">Streptomyces venezuelae</name>
    <dbReference type="NCBI Taxonomy" id="54571"/>
    <lineage>
        <taxon>Bacteria</taxon>
        <taxon>Bacillati</taxon>
        <taxon>Actinomycetota</taxon>
        <taxon>Actinomycetes</taxon>
        <taxon>Kitasatosporales</taxon>
        <taxon>Streptomycetaceae</taxon>
        <taxon>Streptomyces</taxon>
    </lineage>
</organism>
<evidence type="ECO:0000313" key="3">
    <source>
        <dbReference type="Proteomes" id="UP000324015"/>
    </source>
</evidence>
<gene>
    <name evidence="2" type="ORF">DEJ49_23515</name>
</gene>
<dbReference type="GO" id="GO:0050482">
    <property type="term" value="P:arachidonate secretion"/>
    <property type="evidence" value="ECO:0007669"/>
    <property type="project" value="InterPro"/>
</dbReference>
<dbReference type="Proteomes" id="UP000324015">
    <property type="component" value="Chromosome"/>
</dbReference>
<dbReference type="GO" id="GO:0006644">
    <property type="term" value="P:phospholipid metabolic process"/>
    <property type="evidence" value="ECO:0007669"/>
    <property type="project" value="InterPro"/>
</dbReference>
<name>A0A5P2CL69_STRVZ</name>
<dbReference type="InterPro" id="IPR036444">
    <property type="entry name" value="PLipase_A2_dom_sf"/>
</dbReference>
<dbReference type="RefSeq" id="WP_150185957.1">
    <property type="nucleotide sequence ID" value="NZ_CP029191.1"/>
</dbReference>
<accession>A0A5P2CL69</accession>
<feature type="chain" id="PRO_5025007299" description="Phospholipase" evidence="1">
    <location>
        <begin position="30"/>
        <end position="151"/>
    </location>
</feature>
<evidence type="ECO:0000313" key="2">
    <source>
        <dbReference type="EMBL" id="QES43555.1"/>
    </source>
</evidence>
<dbReference type="Gene3D" id="1.20.90.10">
    <property type="entry name" value="Phospholipase A2 domain"/>
    <property type="match status" value="1"/>
</dbReference>
<dbReference type="EMBL" id="CP029191">
    <property type="protein sequence ID" value="QES43555.1"/>
    <property type="molecule type" value="Genomic_DNA"/>
</dbReference>
<reference evidence="2 3" key="1">
    <citation type="submission" date="2018-05" db="EMBL/GenBank/DDBJ databases">
        <title>Streptomyces venezuelae.</title>
        <authorList>
            <person name="Kim W."/>
            <person name="Lee N."/>
            <person name="Cho B.-K."/>
        </authorList>
    </citation>
    <scope>NUCLEOTIDE SEQUENCE [LARGE SCALE GENOMIC DNA]</scope>
    <source>
        <strain evidence="2 3">ATCC 14585</strain>
    </source>
</reference>
<dbReference type="GO" id="GO:0004623">
    <property type="term" value="F:phospholipase A2 activity"/>
    <property type="evidence" value="ECO:0007669"/>
    <property type="project" value="InterPro"/>
</dbReference>
<evidence type="ECO:0000256" key="1">
    <source>
        <dbReference type="SAM" id="SignalP"/>
    </source>
</evidence>
<keyword evidence="1" id="KW-0732">Signal</keyword>
<dbReference type="AlphaFoldDB" id="A0A5P2CL69"/>